<keyword evidence="1" id="KW-0732">Signal</keyword>
<comment type="caution">
    <text evidence="2">The sequence shown here is derived from an EMBL/GenBank/DDBJ whole genome shotgun (WGS) entry which is preliminary data.</text>
</comment>
<proteinExistence type="predicted"/>
<feature type="signal peptide" evidence="1">
    <location>
        <begin position="1"/>
        <end position="20"/>
    </location>
</feature>
<evidence type="ECO:0000313" key="3">
    <source>
        <dbReference type="Proteomes" id="UP000823637"/>
    </source>
</evidence>
<accession>A0A9D9EFD4</accession>
<organism evidence="2 3">
    <name type="scientific">Candidatus Enterocola intestinipullorum</name>
    <dbReference type="NCBI Taxonomy" id="2840783"/>
    <lineage>
        <taxon>Bacteria</taxon>
        <taxon>Pseudomonadati</taxon>
        <taxon>Bacteroidota</taxon>
        <taxon>Bacteroidia</taxon>
        <taxon>Bacteroidales</taxon>
        <taxon>Candidatus Enterocola</taxon>
    </lineage>
</organism>
<dbReference type="EMBL" id="JADIMR010000057">
    <property type="protein sequence ID" value="MBO8446907.1"/>
    <property type="molecule type" value="Genomic_DNA"/>
</dbReference>
<dbReference type="AlphaFoldDB" id="A0A9D9EFD4"/>
<sequence length="447" mass="49850">MMKKIFLYMMLSVLPAAGQAAFEINGVRSVGAVSRMDTLFVVQATAGGNIVYAADDGMEHSYVWYSYSTGNDAFFELQRDNAVETSLPLMDAASQGYMLEIDAADSLYVWVFGHDKYPVVFSGISVDDESGYCDFISVKADISAEPLIYYPRSYQEGVELPRSYELCFDSVYFSTDTYVYERVEQTVDGSGQYDVDAPLDDTSFTLKGDCFDLAFGTADSIESEVYTAKAVELHALASVRIREDATNELDRGEPSESTETVVNLEGSAPLNVEILNYSSPAVTRDGYSEWCVSSDNSFQSCMFSLRSPDFRYTFEEQGTYYVRLQVSNNSPSDNPDESCMQEKIYQIDVLSSSLDVPNVFTPNGDGMNDEFRVAYKSLISFHGVIYNVWGRKVFEWTDPATGWDGTIDGKPAAEGVYYYVIEATGDDYDDNGNRKTYGIRGDINLLR</sequence>
<dbReference type="NCBIfam" id="TIGR04131">
    <property type="entry name" value="Bac_Flav_CTERM"/>
    <property type="match status" value="1"/>
</dbReference>
<evidence type="ECO:0000313" key="2">
    <source>
        <dbReference type="EMBL" id="MBO8446907.1"/>
    </source>
</evidence>
<reference evidence="2" key="2">
    <citation type="journal article" date="2021" name="PeerJ">
        <title>Extensive microbial diversity within the chicken gut microbiome revealed by metagenomics and culture.</title>
        <authorList>
            <person name="Gilroy R."/>
            <person name="Ravi A."/>
            <person name="Getino M."/>
            <person name="Pursley I."/>
            <person name="Horton D.L."/>
            <person name="Alikhan N.F."/>
            <person name="Baker D."/>
            <person name="Gharbi K."/>
            <person name="Hall N."/>
            <person name="Watson M."/>
            <person name="Adriaenssens E.M."/>
            <person name="Foster-Nyarko E."/>
            <person name="Jarju S."/>
            <person name="Secka A."/>
            <person name="Antonio M."/>
            <person name="Oren A."/>
            <person name="Chaudhuri R.R."/>
            <person name="La Ragione R."/>
            <person name="Hildebrand F."/>
            <person name="Pallen M.J."/>
        </authorList>
    </citation>
    <scope>NUCLEOTIDE SEQUENCE</scope>
    <source>
        <strain evidence="2">D3-1215</strain>
    </source>
</reference>
<reference evidence="2" key="1">
    <citation type="submission" date="2020-10" db="EMBL/GenBank/DDBJ databases">
        <authorList>
            <person name="Gilroy R."/>
        </authorList>
    </citation>
    <scope>NUCLEOTIDE SEQUENCE</scope>
    <source>
        <strain evidence="2">D3-1215</strain>
    </source>
</reference>
<evidence type="ECO:0000256" key="1">
    <source>
        <dbReference type="SAM" id="SignalP"/>
    </source>
</evidence>
<name>A0A9D9EFD4_9BACT</name>
<protein>
    <submittedName>
        <fullName evidence="2">Gliding motility-associated C-terminal domain-containing protein</fullName>
    </submittedName>
</protein>
<dbReference type="Proteomes" id="UP000823637">
    <property type="component" value="Unassembled WGS sequence"/>
</dbReference>
<gene>
    <name evidence="2" type="ORF">IAC32_04080</name>
</gene>
<feature type="chain" id="PRO_5039534022" evidence="1">
    <location>
        <begin position="21"/>
        <end position="447"/>
    </location>
</feature>
<dbReference type="Pfam" id="PF13585">
    <property type="entry name" value="CHU_C"/>
    <property type="match status" value="1"/>
</dbReference>
<dbReference type="InterPro" id="IPR026341">
    <property type="entry name" value="T9SS_type_B"/>
</dbReference>